<evidence type="ECO:0000256" key="1">
    <source>
        <dbReference type="ARBA" id="ARBA00023015"/>
    </source>
</evidence>
<reference evidence="5 6" key="1">
    <citation type="journal article" date="2013" name="Stand. Genomic Sci.">
        <title>Genomic Encyclopedia of Type Strains, Phase I: The one thousand microbial genomes (KMG-I) project.</title>
        <authorList>
            <person name="Kyrpides N.C."/>
            <person name="Woyke T."/>
            <person name="Eisen J.A."/>
            <person name="Garrity G."/>
            <person name="Lilburn T.G."/>
            <person name="Beck B.J."/>
            <person name="Whitman W.B."/>
            <person name="Hugenholtz P."/>
            <person name="Klenk H.P."/>
        </authorList>
    </citation>
    <scope>NUCLEOTIDE SEQUENCE [LARGE SCALE GENOMIC DNA]</scope>
    <source>
        <strain evidence="5 6">DSM 45044</strain>
    </source>
</reference>
<keyword evidence="2" id="KW-0238">DNA-binding</keyword>
<comment type="caution">
    <text evidence="5">The sequence shown here is derived from an EMBL/GenBank/DDBJ whole genome shotgun (WGS) entry which is preliminary data.</text>
</comment>
<evidence type="ECO:0000313" key="6">
    <source>
        <dbReference type="Proteomes" id="UP000321617"/>
    </source>
</evidence>
<dbReference type="InterPro" id="IPR036390">
    <property type="entry name" value="WH_DNA-bd_sf"/>
</dbReference>
<gene>
    <name evidence="5" type="ORF">LX16_4624</name>
</gene>
<evidence type="ECO:0000259" key="4">
    <source>
        <dbReference type="Pfam" id="PF12802"/>
    </source>
</evidence>
<dbReference type="InterPro" id="IPR000835">
    <property type="entry name" value="HTH_MarR-typ"/>
</dbReference>
<accession>A0A562UQH6</accession>
<dbReference type="SUPFAM" id="SSF46785">
    <property type="entry name" value="Winged helix' DNA-binding domain"/>
    <property type="match status" value="1"/>
</dbReference>
<dbReference type="OrthoDB" id="67158at2"/>
<keyword evidence="6" id="KW-1185">Reference proteome</keyword>
<dbReference type="InterPro" id="IPR036388">
    <property type="entry name" value="WH-like_DNA-bd_sf"/>
</dbReference>
<dbReference type="Proteomes" id="UP000321617">
    <property type="component" value="Unassembled WGS sequence"/>
</dbReference>
<dbReference type="Pfam" id="PF12802">
    <property type="entry name" value="MarR_2"/>
    <property type="match status" value="1"/>
</dbReference>
<dbReference type="PANTHER" id="PTHR38465:SF2">
    <property type="entry name" value="HTH-TYPE TRANSCRIPTIONAL REGULATOR MMPR5"/>
    <property type="match status" value="1"/>
</dbReference>
<keyword evidence="3" id="KW-0804">Transcription</keyword>
<evidence type="ECO:0000256" key="2">
    <source>
        <dbReference type="ARBA" id="ARBA00023125"/>
    </source>
</evidence>
<dbReference type="AlphaFoldDB" id="A0A562UQH6"/>
<sequence length="166" mass="19037">MASETHSTQIPDPPQWTRFAEEVGQFLENEGMPRIQARVLAWLLVSQPAHQSAEELATGLRSSRGSISMAVQSLQRAGAVERFTVAGSRRTHYRMRPGFWLNEAAQKARLARQWTELADRGMNLLSGPGDDTRRLRETRDVYAFLAEQYERIHELWLLRQKDHPPT</sequence>
<evidence type="ECO:0000313" key="5">
    <source>
        <dbReference type="EMBL" id="TWJ07844.1"/>
    </source>
</evidence>
<dbReference type="PANTHER" id="PTHR38465">
    <property type="entry name" value="HTH-TYPE TRANSCRIPTIONAL REGULATOR MJ1563-RELATED"/>
    <property type="match status" value="1"/>
</dbReference>
<dbReference type="RefSeq" id="WP_147143068.1">
    <property type="nucleotide sequence ID" value="NZ_BAABIJ010000005.1"/>
</dbReference>
<dbReference type="Gene3D" id="1.10.287.160">
    <property type="entry name" value="HR1 repeat"/>
    <property type="match status" value="1"/>
</dbReference>
<dbReference type="GO" id="GO:0003700">
    <property type="term" value="F:DNA-binding transcription factor activity"/>
    <property type="evidence" value="ECO:0007669"/>
    <property type="project" value="InterPro"/>
</dbReference>
<feature type="domain" description="HTH marR-type" evidence="4">
    <location>
        <begin position="31"/>
        <end position="90"/>
    </location>
</feature>
<organism evidence="5 6">
    <name type="scientific">Stackebrandtia albiflava</name>
    <dbReference type="NCBI Taxonomy" id="406432"/>
    <lineage>
        <taxon>Bacteria</taxon>
        <taxon>Bacillati</taxon>
        <taxon>Actinomycetota</taxon>
        <taxon>Actinomycetes</taxon>
        <taxon>Glycomycetales</taxon>
        <taxon>Glycomycetaceae</taxon>
        <taxon>Stackebrandtia</taxon>
    </lineage>
</organism>
<dbReference type="InterPro" id="IPR052362">
    <property type="entry name" value="HTH-GbsR_regulator"/>
</dbReference>
<protein>
    <submittedName>
        <fullName evidence="5">MarR family protein</fullName>
    </submittedName>
</protein>
<dbReference type="EMBL" id="VLLL01000009">
    <property type="protein sequence ID" value="TWJ07844.1"/>
    <property type="molecule type" value="Genomic_DNA"/>
</dbReference>
<keyword evidence="1" id="KW-0805">Transcription regulation</keyword>
<proteinExistence type="predicted"/>
<dbReference type="GO" id="GO:0003677">
    <property type="term" value="F:DNA binding"/>
    <property type="evidence" value="ECO:0007669"/>
    <property type="project" value="UniProtKB-KW"/>
</dbReference>
<evidence type="ECO:0000256" key="3">
    <source>
        <dbReference type="ARBA" id="ARBA00023163"/>
    </source>
</evidence>
<dbReference type="Gene3D" id="1.10.10.10">
    <property type="entry name" value="Winged helix-like DNA-binding domain superfamily/Winged helix DNA-binding domain"/>
    <property type="match status" value="1"/>
</dbReference>
<name>A0A562UQH6_9ACTN</name>